<proteinExistence type="inferred from homology"/>
<evidence type="ECO:0000256" key="21">
    <source>
        <dbReference type="PROSITE-ProRule" id="PRU00175"/>
    </source>
</evidence>
<keyword evidence="5" id="KW-0472">Membrane</keyword>
<comment type="subcellular location">
    <subcellularLocation>
        <location evidence="18">Postsynapse</location>
    </subcellularLocation>
    <subcellularLocation>
        <location evidence="2">Secreted</location>
    </subcellularLocation>
    <subcellularLocation>
        <location evidence="1">Target cell membrane</location>
    </subcellularLocation>
</comment>
<dbReference type="GO" id="GO:0044218">
    <property type="term" value="C:other organism cell membrane"/>
    <property type="evidence" value="ECO:0007669"/>
    <property type="project" value="UniProtKB-KW"/>
</dbReference>
<evidence type="ECO:0000256" key="3">
    <source>
        <dbReference type="ARBA" id="ARBA00022483"/>
    </source>
</evidence>
<evidence type="ECO:0000256" key="5">
    <source>
        <dbReference type="ARBA" id="ARBA00022537"/>
    </source>
</evidence>
<dbReference type="GO" id="GO:0044231">
    <property type="term" value="C:host cell presynaptic membrane"/>
    <property type="evidence" value="ECO:0007669"/>
    <property type="project" value="UniProtKB-KW"/>
</dbReference>
<dbReference type="SUPFAM" id="SSF48403">
    <property type="entry name" value="Ankyrin repeat"/>
    <property type="match status" value="1"/>
</dbReference>
<dbReference type="InterPro" id="IPR058056">
    <property type="entry name" value="WH_TANC1/2"/>
</dbReference>
<keyword evidence="14" id="KW-0770">Synapse</keyword>
<keyword evidence="8" id="KW-0528">Neurotoxin</keyword>
<evidence type="ECO:0000256" key="7">
    <source>
        <dbReference type="ARBA" id="ARBA00022656"/>
    </source>
</evidence>
<feature type="domain" description="RING-type" evidence="23">
    <location>
        <begin position="31"/>
        <end position="67"/>
    </location>
</feature>
<feature type="repeat" description="ANK" evidence="20">
    <location>
        <begin position="1155"/>
        <end position="1187"/>
    </location>
</feature>
<dbReference type="PROSITE" id="PS50089">
    <property type="entry name" value="ZF_RING_2"/>
    <property type="match status" value="1"/>
</dbReference>
<dbReference type="Pfam" id="PF25521">
    <property type="entry name" value="WHD_TANC1"/>
    <property type="match status" value="1"/>
</dbReference>
<name>A0AAV1ZHW9_9ARAC</name>
<evidence type="ECO:0000256" key="14">
    <source>
        <dbReference type="ARBA" id="ARBA00023018"/>
    </source>
</evidence>
<evidence type="ECO:0000256" key="11">
    <source>
        <dbReference type="ARBA" id="ARBA00022771"/>
    </source>
</evidence>
<feature type="repeat" description="ANK" evidence="20">
    <location>
        <begin position="1122"/>
        <end position="1154"/>
    </location>
</feature>
<evidence type="ECO:0000256" key="1">
    <source>
        <dbReference type="ARBA" id="ARBA00004175"/>
    </source>
</evidence>
<comment type="similarity">
    <text evidence="19">Belongs to the TANC family.</text>
</comment>
<feature type="compositionally biased region" description="Low complexity" evidence="22">
    <location>
        <begin position="257"/>
        <end position="274"/>
    </location>
</feature>
<sequence length="1431" mass="157725">MITDDSAQYHQWYNDINTVKKMMLENVGTLCPTCCTPFDKGKHRKLIDTCGHELCYMCINSDHCPLCVYHAQAQSQHRLSQDNGIPRPRLKTNGHFTAYMQTRERVSPERPLPGANLPPKVKPPVPERTVSSYSPRISRASRNHRQMKWPNPLISDSQAALSDDELHTNSKISSRDHDLYTRLGLLLGDRTPLSGQKPGMGSHHLEESYASISSLASSEANTTNTSPLSTLTVSDSSDIDPLSCSGGLRTNSRDQSSDSVMSLMSTSTGHSSCSSPIGMQFQRHVPARTSDSFVQFAKRNLNRRQMHHKSDESALNFSALGRKSSTAKLLNKTLKPLYFEVPQTEPDPLFLGRQWLFKEIEQDMITDSKGKRAIVITGGPGSGKTAIVSQLVEYSSFRVKKEDAIYHDIQSLDGSDYNMSNSSSSDSGLYQSISTLHHSGARSLGNRVVAYHLCQTDNNITCLVPEFVHSIAAHLCRAPQLAAYRDLVARDQRLQDLLSMPSCIADANAAFRLGILEPLSVLRSKSKIPNTTCLLVIDGLNEAEYHRPDYGDSIASFLIRHFEAIPPWLKLLLTIRTSYGEILKKLPSHHISLDKASSSENIQKDLCTYVMHRINTSSSIRANITVNNSKVEGSSTSKFASHLANLSKGCILYIRLTLDLIEKGHLVVKSSSYRVLPVSLSEVYTLSFNLKFTTIKSYERVSAILQICLASLYPLTLQELFNTLNAKCVSSGISWEQFMIRMDVLTSNHFIVTRQDGTVMFVHPSMREWLLKREENESQKFLCDPRPGNAAIAFRMSRSTQPKSQDDCIELGHHVLRAHIYKTTPKEYLHGCLPRDLQAYWINLGTDCIESSLGSLRNIYSPNVLVSRLLLLAGASPNYLVPSLDNMPILAVAAQHGFLGMVSLLLEFGAKVNTVSDSGVGALTLACQKGFLDIVTLLVASGAKVNQLDDEGKCPAVHAASKGHFDVLMYLFQCEWPSEPGCGPTLIQAAQCSLVAAALNGHHNICEYLLDMPDVRVSELDSLTGHSPLTAASTAGHVQCCNILLRRGASVTAINRQKDSPLLCAAAEGHWEVAEKLLMHGASLEQTDSSGRTPLMLAAMSGHPVLELLLSKGSSTDMKDKEGLTALSWACLKGHLQAVQCLLSHGSDPNSTDGSGRTPLDFAAFHGDPEIVQLLMDSGALCEHVDVTGMRPLDRAIACKNAGAVAKFLHKGSKISNQTWTMAQGNSEIIILLLNKLLGDATQLCKKGQLRESQHRYLYALKKFPAENIVGLDRRFHQIKYQLLLGLSRCRRKLSEPKLAIEAAEQAIAMKPNSFEGYYARGRAREALGLHENALTDILEALRVAPQNQELRSVLMRLKEQISGSEKDSYCDNGRKESCFGFSGPDLPATGNFGSTETLDQLCNMTLNIAEDLNHLLQKDRMQDSGCESIH</sequence>
<dbReference type="GO" id="GO:0006887">
    <property type="term" value="P:exocytosis"/>
    <property type="evidence" value="ECO:0007669"/>
    <property type="project" value="UniProtKB-KW"/>
</dbReference>
<dbReference type="InterPro" id="IPR002110">
    <property type="entry name" value="Ankyrin_rpt"/>
</dbReference>
<keyword evidence="6" id="KW-0597">Phosphoprotein</keyword>
<reference evidence="24 25" key="1">
    <citation type="submission" date="2024-04" db="EMBL/GenBank/DDBJ databases">
        <authorList>
            <person name="Rising A."/>
            <person name="Reimegard J."/>
            <person name="Sonavane S."/>
            <person name="Akerstrom W."/>
            <person name="Nylinder S."/>
            <person name="Hedman E."/>
            <person name="Kallberg Y."/>
        </authorList>
    </citation>
    <scope>NUCLEOTIDE SEQUENCE [LARGE SCALE GENOMIC DNA]</scope>
</reference>
<feature type="repeat" description="ANK" evidence="20">
    <location>
        <begin position="1057"/>
        <end position="1089"/>
    </location>
</feature>
<keyword evidence="5" id="KW-1052">Target cell membrane</keyword>
<dbReference type="InterPro" id="IPR017907">
    <property type="entry name" value="Znf_RING_CS"/>
</dbReference>
<evidence type="ECO:0000256" key="18">
    <source>
        <dbReference type="ARBA" id="ARBA00034110"/>
    </source>
</evidence>
<dbReference type="InterPro" id="IPR050889">
    <property type="entry name" value="Dendritic_Spine_Reg/Scaffold"/>
</dbReference>
<dbReference type="InterPro" id="IPR019734">
    <property type="entry name" value="TPR_rpt"/>
</dbReference>
<feature type="repeat" description="ANK" evidence="20">
    <location>
        <begin position="1024"/>
        <end position="1056"/>
    </location>
</feature>
<evidence type="ECO:0000256" key="19">
    <source>
        <dbReference type="ARBA" id="ARBA00038259"/>
    </source>
</evidence>
<keyword evidence="16 20" id="KW-0040">ANK repeat</keyword>
<evidence type="ECO:0000256" key="12">
    <source>
        <dbReference type="ARBA" id="ARBA00022803"/>
    </source>
</evidence>
<evidence type="ECO:0000256" key="10">
    <source>
        <dbReference type="ARBA" id="ARBA00022737"/>
    </source>
</evidence>
<evidence type="ECO:0000256" key="9">
    <source>
        <dbReference type="ARBA" id="ARBA00022723"/>
    </source>
</evidence>
<dbReference type="GO" id="GO:0005576">
    <property type="term" value="C:extracellular region"/>
    <property type="evidence" value="ECO:0007669"/>
    <property type="project" value="UniProtKB-SubCell"/>
</dbReference>
<dbReference type="Proteomes" id="UP001497382">
    <property type="component" value="Unassembled WGS sequence"/>
</dbReference>
<protein>
    <recommendedName>
        <fullName evidence="23">RING-type domain-containing protein</fullName>
    </recommendedName>
</protein>
<dbReference type="EMBL" id="CAXIEN010000050">
    <property type="protein sequence ID" value="CAL1270679.1"/>
    <property type="molecule type" value="Genomic_DNA"/>
</dbReference>
<dbReference type="InterPro" id="IPR001841">
    <property type="entry name" value="Znf_RING"/>
</dbReference>
<gene>
    <name evidence="24" type="ORF">LARSCL_LOCUS5435</name>
</gene>
<dbReference type="SMART" id="SM00248">
    <property type="entry name" value="ANK"/>
    <property type="match status" value="8"/>
</dbReference>
<keyword evidence="4" id="KW-0964">Secreted</keyword>
<dbReference type="Gene3D" id="1.25.40.20">
    <property type="entry name" value="Ankyrin repeat-containing domain"/>
    <property type="match status" value="3"/>
</dbReference>
<evidence type="ECO:0000256" key="4">
    <source>
        <dbReference type="ARBA" id="ARBA00022525"/>
    </source>
</evidence>
<evidence type="ECO:0000256" key="8">
    <source>
        <dbReference type="ARBA" id="ARBA00022699"/>
    </source>
</evidence>
<feature type="compositionally biased region" description="Low complexity" evidence="22">
    <location>
        <begin position="220"/>
        <end position="232"/>
    </location>
</feature>
<keyword evidence="3" id="KW-0268">Exocytosis</keyword>
<dbReference type="InterPro" id="IPR011990">
    <property type="entry name" value="TPR-like_helical_dom_sf"/>
</dbReference>
<evidence type="ECO:0000313" key="24">
    <source>
        <dbReference type="EMBL" id="CAL1270679.1"/>
    </source>
</evidence>
<dbReference type="Pfam" id="PF25520">
    <property type="entry name" value="AAA_lid_TANC1"/>
    <property type="match status" value="1"/>
</dbReference>
<evidence type="ECO:0000259" key="23">
    <source>
        <dbReference type="PROSITE" id="PS50089"/>
    </source>
</evidence>
<dbReference type="SUPFAM" id="SSF52540">
    <property type="entry name" value="P-loop containing nucleoside triphosphate hydrolases"/>
    <property type="match status" value="2"/>
</dbReference>
<dbReference type="SUPFAM" id="SSF48452">
    <property type="entry name" value="TPR-like"/>
    <property type="match status" value="1"/>
</dbReference>
<evidence type="ECO:0000256" key="13">
    <source>
        <dbReference type="ARBA" id="ARBA00022833"/>
    </source>
</evidence>
<dbReference type="InterPro" id="IPR058018">
    <property type="entry name" value="AAA_lid_TANC1/2"/>
</dbReference>
<dbReference type="PROSITE" id="PS00518">
    <property type="entry name" value="ZF_RING_1"/>
    <property type="match status" value="1"/>
</dbReference>
<feature type="repeat" description="ANK" evidence="20">
    <location>
        <begin position="1090"/>
        <end position="1121"/>
    </location>
</feature>
<dbReference type="SUPFAM" id="SSF57850">
    <property type="entry name" value="RING/U-box"/>
    <property type="match status" value="1"/>
</dbReference>
<dbReference type="PANTHER" id="PTHR24166">
    <property type="entry name" value="ROLLING PEBBLES, ISOFORM B"/>
    <property type="match status" value="1"/>
</dbReference>
<dbReference type="Gene3D" id="3.40.50.300">
    <property type="entry name" value="P-loop containing nucleotide triphosphate hydrolases"/>
    <property type="match status" value="1"/>
</dbReference>
<keyword evidence="10" id="KW-0677">Repeat</keyword>
<dbReference type="GO" id="GO:0008270">
    <property type="term" value="F:zinc ion binding"/>
    <property type="evidence" value="ECO:0007669"/>
    <property type="project" value="UniProtKB-KW"/>
</dbReference>
<evidence type="ECO:0000256" key="22">
    <source>
        <dbReference type="SAM" id="MobiDB-lite"/>
    </source>
</evidence>
<evidence type="ECO:0000256" key="16">
    <source>
        <dbReference type="ARBA" id="ARBA00023043"/>
    </source>
</evidence>
<evidence type="ECO:0000256" key="17">
    <source>
        <dbReference type="ARBA" id="ARBA00023298"/>
    </source>
</evidence>
<dbReference type="InterPro" id="IPR036770">
    <property type="entry name" value="Ankyrin_rpt-contain_sf"/>
</dbReference>
<keyword evidence="13" id="KW-0862">Zinc</keyword>
<keyword evidence="25" id="KW-1185">Reference proteome</keyword>
<keyword evidence="9" id="KW-0479">Metal-binding</keyword>
<evidence type="ECO:0000256" key="15">
    <source>
        <dbReference type="ARBA" id="ARBA00023028"/>
    </source>
</evidence>
<dbReference type="PROSITE" id="PS50297">
    <property type="entry name" value="ANK_REP_REGION"/>
    <property type="match status" value="6"/>
</dbReference>
<feature type="repeat" description="ANK" evidence="20">
    <location>
        <begin position="885"/>
        <end position="917"/>
    </location>
</feature>
<comment type="caution">
    <text evidence="24">The sequence shown here is derived from an EMBL/GenBank/DDBJ whole genome shotgun (WGS) entry which is preliminary data.</text>
</comment>
<keyword evidence="7" id="KW-0800">Toxin</keyword>
<evidence type="ECO:0000256" key="20">
    <source>
        <dbReference type="PROSITE-ProRule" id="PRU00023"/>
    </source>
</evidence>
<keyword evidence="11 21" id="KW-0863">Zinc-finger</keyword>
<dbReference type="Pfam" id="PF12796">
    <property type="entry name" value="Ank_2"/>
    <property type="match status" value="3"/>
</dbReference>
<dbReference type="SMART" id="SM00028">
    <property type="entry name" value="TPR"/>
    <property type="match status" value="2"/>
</dbReference>
<dbReference type="Gene3D" id="1.25.40.10">
    <property type="entry name" value="Tetratricopeptide repeat domain"/>
    <property type="match status" value="1"/>
</dbReference>
<accession>A0AAV1ZHW9</accession>
<evidence type="ECO:0000256" key="6">
    <source>
        <dbReference type="ARBA" id="ARBA00022553"/>
    </source>
</evidence>
<evidence type="ECO:0000313" key="25">
    <source>
        <dbReference type="Proteomes" id="UP001497382"/>
    </source>
</evidence>
<dbReference type="PANTHER" id="PTHR24166:SF55">
    <property type="entry name" value="ROLLING PEBBLES, ISOFORM B"/>
    <property type="match status" value="1"/>
</dbReference>
<feature type="repeat" description="ANK" evidence="20">
    <location>
        <begin position="918"/>
        <end position="950"/>
    </location>
</feature>
<dbReference type="PROSITE" id="PS50088">
    <property type="entry name" value="ANK_REPEAT"/>
    <property type="match status" value="7"/>
</dbReference>
<keyword evidence="12" id="KW-0802">TPR repeat</keyword>
<dbReference type="InterPro" id="IPR027417">
    <property type="entry name" value="P-loop_NTPase"/>
</dbReference>
<keyword evidence="15" id="KW-0638">Presynaptic neurotoxin</keyword>
<dbReference type="GO" id="GO:0090729">
    <property type="term" value="F:toxin activity"/>
    <property type="evidence" value="ECO:0007669"/>
    <property type="project" value="UniProtKB-KW"/>
</dbReference>
<evidence type="ECO:0000256" key="2">
    <source>
        <dbReference type="ARBA" id="ARBA00004613"/>
    </source>
</evidence>
<keyword evidence="17" id="KW-1053">Target membrane</keyword>
<feature type="region of interest" description="Disordered" evidence="22">
    <location>
        <begin position="104"/>
        <end position="143"/>
    </location>
</feature>
<dbReference type="GO" id="GO:0098794">
    <property type="term" value="C:postsynapse"/>
    <property type="evidence" value="ECO:0007669"/>
    <property type="project" value="UniProtKB-SubCell"/>
</dbReference>
<feature type="region of interest" description="Disordered" evidence="22">
    <location>
        <begin position="220"/>
        <end position="274"/>
    </location>
</feature>
<organism evidence="24 25">
    <name type="scientific">Larinioides sclopetarius</name>
    <dbReference type="NCBI Taxonomy" id="280406"/>
    <lineage>
        <taxon>Eukaryota</taxon>
        <taxon>Metazoa</taxon>
        <taxon>Ecdysozoa</taxon>
        <taxon>Arthropoda</taxon>
        <taxon>Chelicerata</taxon>
        <taxon>Arachnida</taxon>
        <taxon>Araneae</taxon>
        <taxon>Araneomorphae</taxon>
        <taxon>Entelegynae</taxon>
        <taxon>Araneoidea</taxon>
        <taxon>Araneidae</taxon>
        <taxon>Larinioides</taxon>
    </lineage>
</organism>